<dbReference type="GO" id="GO:0015020">
    <property type="term" value="F:glucuronosyltransferase activity"/>
    <property type="evidence" value="ECO:0007669"/>
    <property type="project" value="UniProtKB-EC"/>
</dbReference>
<keyword evidence="5" id="KW-0472">Membrane</keyword>
<dbReference type="PANTHER" id="PTHR48043">
    <property type="entry name" value="EG:EG0003.4 PROTEIN-RELATED"/>
    <property type="match status" value="1"/>
</dbReference>
<evidence type="ECO:0000256" key="2">
    <source>
        <dbReference type="ARBA" id="ARBA00022676"/>
    </source>
</evidence>
<organism evidence="6 7">
    <name type="scientific">Mytilus galloprovincialis</name>
    <name type="common">Mediterranean mussel</name>
    <dbReference type="NCBI Taxonomy" id="29158"/>
    <lineage>
        <taxon>Eukaryota</taxon>
        <taxon>Metazoa</taxon>
        <taxon>Spiralia</taxon>
        <taxon>Lophotrochozoa</taxon>
        <taxon>Mollusca</taxon>
        <taxon>Bivalvia</taxon>
        <taxon>Autobranchia</taxon>
        <taxon>Pteriomorphia</taxon>
        <taxon>Mytilida</taxon>
        <taxon>Mytiloidea</taxon>
        <taxon>Mytilidae</taxon>
        <taxon>Mytilinae</taxon>
        <taxon>Mytilus</taxon>
    </lineage>
</organism>
<feature type="signal peptide" evidence="5">
    <location>
        <begin position="1"/>
        <end position="24"/>
    </location>
</feature>
<dbReference type="OrthoDB" id="6072202at2759"/>
<comment type="similarity">
    <text evidence="1 4">Belongs to the UDP-glycosyltransferase family.</text>
</comment>
<feature type="transmembrane region" description="Helical" evidence="5">
    <location>
        <begin position="468"/>
        <end position="494"/>
    </location>
</feature>
<comment type="subcellular location">
    <subcellularLocation>
        <location evidence="5">Membrane</location>
        <topology evidence="5">Single-pass membrane protein</topology>
    </subcellularLocation>
</comment>
<gene>
    <name evidence="6" type="ORF">MGAL_10B041829</name>
</gene>
<keyword evidence="5" id="KW-0812">Transmembrane</keyword>
<dbReference type="InterPro" id="IPR035595">
    <property type="entry name" value="UDP_glycos_trans_CS"/>
</dbReference>
<sequence length="505" mass="57283">MLKLLLLLMSLSMFSNQTYLHVHAEKFIAIMAQSKSHMLPMIAISKELEKLNHSITFAVASRMNTDLINDGFNISTIIAKSLDQFYFEDIIREMVETMMSGAKITALTEWLKGTNALCHGYLNDTAHVHELAAHQFDYAIVDYAPTLCYSVMAYKLNLPFISLGAFIDPSVNRVPFNPSYMPTLFSSFTDKMTFRERIINTVRYILLLLRPSVPSFETLSERYVPEKQRVSNEEIKQMSLIYIADNDMLLEFPHPVPSNVVMCGGLAAAPAIKLPDKLNDFVENSSDGIVVVSFGSIIKTLPSETLSKMIEAFNMVTNLNFVVATGKEVMNVKNVLMLPWIPQNDLLGHSKTKLFITHGGKSSVFEALHHGVPMIVFPIGVDQPANAAVITAKHYGITMDFYHFTIQDLVEIIRNIAFNDQFKSNIMRASTIFHSRPQTPSERAAYWINLVTKYGNEHFRHSSLDMPWYSFYLVDVLITFITIGFSSVMCLQWICCRAKRKHKQE</sequence>
<keyword evidence="7" id="KW-1185">Reference proteome</keyword>
<evidence type="ECO:0000256" key="4">
    <source>
        <dbReference type="RuleBase" id="RU003718"/>
    </source>
</evidence>
<dbReference type="InterPro" id="IPR002213">
    <property type="entry name" value="UDP_glucos_trans"/>
</dbReference>
<evidence type="ECO:0000256" key="5">
    <source>
        <dbReference type="RuleBase" id="RU362059"/>
    </source>
</evidence>
<feature type="chain" id="PRO_5033110284" description="UDP-glucuronosyltransferase" evidence="5">
    <location>
        <begin position="25"/>
        <end position="505"/>
    </location>
</feature>
<keyword evidence="5" id="KW-0732">Signal</keyword>
<dbReference type="GO" id="GO:0016020">
    <property type="term" value="C:membrane"/>
    <property type="evidence" value="ECO:0007669"/>
    <property type="project" value="UniProtKB-SubCell"/>
</dbReference>
<keyword evidence="3 4" id="KW-0808">Transferase</keyword>
<evidence type="ECO:0000313" key="7">
    <source>
        <dbReference type="Proteomes" id="UP000596742"/>
    </source>
</evidence>
<comment type="caution">
    <text evidence="6">The sequence shown here is derived from an EMBL/GenBank/DDBJ whole genome shotgun (WGS) entry which is preliminary data.</text>
</comment>
<reference evidence="6" key="1">
    <citation type="submission" date="2018-11" db="EMBL/GenBank/DDBJ databases">
        <authorList>
            <person name="Alioto T."/>
            <person name="Alioto T."/>
        </authorList>
    </citation>
    <scope>NUCLEOTIDE SEQUENCE</scope>
</reference>
<accession>A0A8B6DD91</accession>
<dbReference type="AlphaFoldDB" id="A0A8B6DD91"/>
<dbReference type="Gene3D" id="3.40.50.2000">
    <property type="entry name" value="Glycogen Phosphorylase B"/>
    <property type="match status" value="2"/>
</dbReference>
<dbReference type="EMBL" id="UYJE01003211">
    <property type="protein sequence ID" value="VDI17442.1"/>
    <property type="molecule type" value="Genomic_DNA"/>
</dbReference>
<evidence type="ECO:0000256" key="3">
    <source>
        <dbReference type="ARBA" id="ARBA00022679"/>
    </source>
</evidence>
<evidence type="ECO:0000256" key="1">
    <source>
        <dbReference type="ARBA" id="ARBA00009995"/>
    </source>
</evidence>
<dbReference type="Proteomes" id="UP000596742">
    <property type="component" value="Unassembled WGS sequence"/>
</dbReference>
<dbReference type="PROSITE" id="PS00375">
    <property type="entry name" value="UDPGT"/>
    <property type="match status" value="1"/>
</dbReference>
<dbReference type="PANTHER" id="PTHR48043:SF145">
    <property type="entry name" value="FI06409P-RELATED"/>
    <property type="match status" value="1"/>
</dbReference>
<comment type="catalytic activity">
    <reaction evidence="5">
        <text>glucuronate acceptor + UDP-alpha-D-glucuronate = acceptor beta-D-glucuronoside + UDP + H(+)</text>
        <dbReference type="Rhea" id="RHEA:21032"/>
        <dbReference type="ChEBI" id="CHEBI:15378"/>
        <dbReference type="ChEBI" id="CHEBI:58052"/>
        <dbReference type="ChEBI" id="CHEBI:58223"/>
        <dbReference type="ChEBI" id="CHEBI:132367"/>
        <dbReference type="ChEBI" id="CHEBI:132368"/>
        <dbReference type="EC" id="2.4.1.17"/>
    </reaction>
</comment>
<evidence type="ECO:0000313" key="6">
    <source>
        <dbReference type="EMBL" id="VDI17442.1"/>
    </source>
</evidence>
<dbReference type="Pfam" id="PF00201">
    <property type="entry name" value="UDPGT"/>
    <property type="match status" value="1"/>
</dbReference>
<dbReference type="CDD" id="cd03784">
    <property type="entry name" value="GT1_Gtf-like"/>
    <property type="match status" value="1"/>
</dbReference>
<dbReference type="EC" id="2.4.1.17" evidence="5"/>
<dbReference type="FunFam" id="3.40.50.2000:FF:000021">
    <property type="entry name" value="UDP-glucuronosyltransferase"/>
    <property type="match status" value="1"/>
</dbReference>
<protein>
    <recommendedName>
        <fullName evidence="5">UDP-glucuronosyltransferase</fullName>
        <ecNumber evidence="5">2.4.1.17</ecNumber>
    </recommendedName>
</protein>
<keyword evidence="2 4" id="KW-0328">Glycosyltransferase</keyword>
<dbReference type="InterPro" id="IPR050271">
    <property type="entry name" value="UDP-glycosyltransferase"/>
</dbReference>
<proteinExistence type="inferred from homology"/>
<name>A0A8B6DD91_MYTGA</name>
<dbReference type="SUPFAM" id="SSF53756">
    <property type="entry name" value="UDP-Glycosyltransferase/glycogen phosphorylase"/>
    <property type="match status" value="1"/>
</dbReference>
<keyword evidence="5" id="KW-1133">Transmembrane helix</keyword>